<organism evidence="1">
    <name type="scientific">Streptomyces sp. R35</name>
    <dbReference type="NCBI Taxonomy" id="3238630"/>
    <lineage>
        <taxon>Bacteria</taxon>
        <taxon>Bacillati</taxon>
        <taxon>Actinomycetota</taxon>
        <taxon>Actinomycetes</taxon>
        <taxon>Kitasatosporales</taxon>
        <taxon>Streptomycetaceae</taxon>
        <taxon>Streptomyces</taxon>
    </lineage>
</organism>
<sequence length="230" mass="26044">MPAAMTTTTTGSVAAEVWSQALAYEAPFLIEKLTKDHVVESADEAEALFREVKRYLVMVAADRSFVWSMHSLGVDQIWHHFILFTRQYIDYCRQNFGRYIQHAPSTAPPVEGLAPRRPSTFQQFSEAYEKLFGEPLPDLWYDEKSVTVDRRIVNSRVGAVSLRDDEDMVELLNGKGEPLFAVDHVARPALEFITRTGTFFVRELPGDLLDEQRVALVSALVEHKVLDLAA</sequence>
<name>A0AB39S481_9ACTN</name>
<dbReference type="RefSeq" id="WP_369260027.1">
    <property type="nucleotide sequence ID" value="NZ_CP163440.1"/>
</dbReference>
<reference evidence="1" key="1">
    <citation type="submission" date="2024-07" db="EMBL/GenBank/DDBJ databases">
        <authorList>
            <person name="Yu S.T."/>
        </authorList>
    </citation>
    <scope>NUCLEOTIDE SEQUENCE</scope>
    <source>
        <strain evidence="1">R35</strain>
    </source>
</reference>
<dbReference type="EMBL" id="CP163440">
    <property type="protein sequence ID" value="XDQ63162.1"/>
    <property type="molecule type" value="Genomic_DNA"/>
</dbReference>
<proteinExistence type="predicted"/>
<accession>A0AB39S481</accession>
<protein>
    <submittedName>
        <fullName evidence="1">Uncharacterized protein</fullName>
    </submittedName>
</protein>
<gene>
    <name evidence="1" type="ORF">AB5J50_21340</name>
</gene>
<dbReference type="AlphaFoldDB" id="A0AB39S481"/>
<evidence type="ECO:0000313" key="1">
    <source>
        <dbReference type="EMBL" id="XDQ63162.1"/>
    </source>
</evidence>